<dbReference type="RefSeq" id="WP_345413625.1">
    <property type="nucleotide sequence ID" value="NZ_BAABHO010000012.1"/>
</dbReference>
<evidence type="ECO:0000259" key="5">
    <source>
        <dbReference type="PROSITE" id="PS51462"/>
    </source>
</evidence>
<dbReference type="PANTHER" id="PTHR43046">
    <property type="entry name" value="GDP-MANNOSE MANNOSYL HYDROLASE"/>
    <property type="match status" value="1"/>
</dbReference>
<dbReference type="InterPro" id="IPR020476">
    <property type="entry name" value="Nudix_hydrolase"/>
</dbReference>
<evidence type="ECO:0000256" key="2">
    <source>
        <dbReference type="ARBA" id="ARBA00005582"/>
    </source>
</evidence>
<dbReference type="PROSITE" id="PS00893">
    <property type="entry name" value="NUDIX_BOX"/>
    <property type="match status" value="1"/>
</dbReference>
<keyword evidence="3 4" id="KW-0378">Hydrolase</keyword>
<dbReference type="PANTHER" id="PTHR43046:SF16">
    <property type="entry name" value="ADP-RIBOSE PYROPHOSPHATASE YJHB-RELATED"/>
    <property type="match status" value="1"/>
</dbReference>
<dbReference type="Gene3D" id="3.90.79.10">
    <property type="entry name" value="Nucleoside Triphosphate Pyrophosphohydrolase"/>
    <property type="match status" value="1"/>
</dbReference>
<comment type="similarity">
    <text evidence="2 4">Belongs to the Nudix hydrolase family.</text>
</comment>
<dbReference type="PROSITE" id="PS51462">
    <property type="entry name" value="NUDIX"/>
    <property type="match status" value="1"/>
</dbReference>
<reference evidence="7" key="1">
    <citation type="journal article" date="2019" name="Int. J. Syst. Evol. Microbiol.">
        <title>The Global Catalogue of Microorganisms (GCM) 10K type strain sequencing project: providing services to taxonomists for standard genome sequencing and annotation.</title>
        <authorList>
            <consortium name="The Broad Institute Genomics Platform"/>
            <consortium name="The Broad Institute Genome Sequencing Center for Infectious Disease"/>
            <person name="Wu L."/>
            <person name="Ma J."/>
        </authorList>
    </citation>
    <scope>NUCLEOTIDE SEQUENCE [LARGE SCALE GENOMIC DNA]</scope>
    <source>
        <strain evidence="7">JCM 17979</strain>
    </source>
</reference>
<dbReference type="Proteomes" id="UP001500928">
    <property type="component" value="Unassembled WGS sequence"/>
</dbReference>
<accession>A0ABP9AT56</accession>
<feature type="domain" description="Nudix hydrolase" evidence="5">
    <location>
        <begin position="17"/>
        <end position="148"/>
    </location>
</feature>
<proteinExistence type="inferred from homology"/>
<evidence type="ECO:0000256" key="4">
    <source>
        <dbReference type="RuleBase" id="RU003476"/>
    </source>
</evidence>
<evidence type="ECO:0000313" key="6">
    <source>
        <dbReference type="EMBL" id="GAA4785843.1"/>
    </source>
</evidence>
<organism evidence="6 7">
    <name type="scientific">Actinomycetospora chlora</name>
    <dbReference type="NCBI Taxonomy" id="663608"/>
    <lineage>
        <taxon>Bacteria</taxon>
        <taxon>Bacillati</taxon>
        <taxon>Actinomycetota</taxon>
        <taxon>Actinomycetes</taxon>
        <taxon>Pseudonocardiales</taxon>
        <taxon>Pseudonocardiaceae</taxon>
        <taxon>Actinomycetospora</taxon>
    </lineage>
</organism>
<dbReference type="PRINTS" id="PR00502">
    <property type="entry name" value="NUDIXFAMILY"/>
</dbReference>
<evidence type="ECO:0000313" key="7">
    <source>
        <dbReference type="Proteomes" id="UP001500928"/>
    </source>
</evidence>
<dbReference type="InterPro" id="IPR000086">
    <property type="entry name" value="NUDIX_hydrolase_dom"/>
</dbReference>
<sequence>MPKRDYFDSPDAPLANDLTPVLNVAVFNAAAELLLIRRSDNGFWALPGGYMEVGERFAEAAARELVEETGIAAEVTGIVGVYSDPRHVTAHDDGIVHQQCTICLRARPIGGQPGATAEASVTAFFDRRRAMELHMHPTMRLRVEHAFDRPSDPYIG</sequence>
<gene>
    <name evidence="6" type="ORF">GCM10023200_19780</name>
</gene>
<name>A0ABP9AT56_9PSEU</name>
<dbReference type="InterPro" id="IPR020084">
    <property type="entry name" value="NUDIX_hydrolase_CS"/>
</dbReference>
<evidence type="ECO:0000256" key="1">
    <source>
        <dbReference type="ARBA" id="ARBA00001946"/>
    </source>
</evidence>
<protein>
    <submittedName>
        <fullName evidence="6">NUDIX domain-containing protein</fullName>
    </submittedName>
</protein>
<dbReference type="InterPro" id="IPR015797">
    <property type="entry name" value="NUDIX_hydrolase-like_dom_sf"/>
</dbReference>
<dbReference type="SUPFAM" id="SSF55811">
    <property type="entry name" value="Nudix"/>
    <property type="match status" value="1"/>
</dbReference>
<dbReference type="Pfam" id="PF00293">
    <property type="entry name" value="NUDIX"/>
    <property type="match status" value="1"/>
</dbReference>
<dbReference type="EMBL" id="BAABHO010000012">
    <property type="protein sequence ID" value="GAA4785843.1"/>
    <property type="molecule type" value="Genomic_DNA"/>
</dbReference>
<comment type="caution">
    <text evidence="6">The sequence shown here is derived from an EMBL/GenBank/DDBJ whole genome shotgun (WGS) entry which is preliminary data.</text>
</comment>
<evidence type="ECO:0000256" key="3">
    <source>
        <dbReference type="ARBA" id="ARBA00022801"/>
    </source>
</evidence>
<keyword evidence="7" id="KW-1185">Reference proteome</keyword>
<comment type="cofactor">
    <cofactor evidence="1">
        <name>Mg(2+)</name>
        <dbReference type="ChEBI" id="CHEBI:18420"/>
    </cofactor>
</comment>